<gene>
    <name evidence="2" type="ORF">EKE94_06865</name>
</gene>
<keyword evidence="3" id="KW-1185">Reference proteome</keyword>
<dbReference type="RefSeq" id="WP_127905860.1">
    <property type="nucleotide sequence ID" value="NZ_RQXX01000002.1"/>
</dbReference>
<protein>
    <submittedName>
        <fullName evidence="2">DUF427 domain-containing protein</fullName>
    </submittedName>
</protein>
<dbReference type="PANTHER" id="PTHR34310:SF9">
    <property type="entry name" value="BLR5716 PROTEIN"/>
    <property type="match status" value="1"/>
</dbReference>
<comment type="caution">
    <text evidence="2">The sequence shown here is derived from an EMBL/GenBank/DDBJ whole genome shotgun (WGS) entry which is preliminary data.</text>
</comment>
<dbReference type="Proteomes" id="UP000285908">
    <property type="component" value="Unassembled WGS sequence"/>
</dbReference>
<dbReference type="Gene3D" id="2.170.150.40">
    <property type="entry name" value="Domain of unknown function (DUF427)"/>
    <property type="match status" value="1"/>
</dbReference>
<accession>A0A438AIY3</accession>
<reference evidence="2 3" key="1">
    <citation type="submission" date="2018-11" db="EMBL/GenBank/DDBJ databases">
        <title>Mesobaculum littorinae gen. nov., sp. nov., isolated from Littorina scabra that represents a novel genus of the order Rhodobacteraceae.</title>
        <authorList>
            <person name="Li F."/>
        </authorList>
    </citation>
    <scope>NUCLEOTIDE SEQUENCE [LARGE SCALE GENOMIC DNA]</scope>
    <source>
        <strain evidence="2 3">M0103</strain>
    </source>
</reference>
<dbReference type="InterPro" id="IPR007361">
    <property type="entry name" value="DUF427"/>
</dbReference>
<dbReference type="PANTHER" id="PTHR34310">
    <property type="entry name" value="DUF427 DOMAIN PROTEIN (AFU_ORTHOLOGUE AFUA_3G02220)"/>
    <property type="match status" value="1"/>
</dbReference>
<dbReference type="InterPro" id="IPR038694">
    <property type="entry name" value="DUF427_sf"/>
</dbReference>
<dbReference type="EMBL" id="RQXX01000002">
    <property type="protein sequence ID" value="RVV98629.1"/>
    <property type="molecule type" value="Genomic_DNA"/>
</dbReference>
<name>A0A438AIY3_9RHOB</name>
<sequence length="113" mass="12083">MSDKITISPASGTWVVRAGGAVIGETTTALRLEETGHDPVIYFPRADIAMALLESSDTVTRCPLKGEARHYSIQGKSGAIQDAAWSYESPIEGAQDITGHIAFYADKATVEEI</sequence>
<dbReference type="AlphaFoldDB" id="A0A438AIY3"/>
<feature type="domain" description="DUF427" evidence="1">
    <location>
        <begin position="15"/>
        <end position="105"/>
    </location>
</feature>
<dbReference type="Pfam" id="PF04248">
    <property type="entry name" value="NTP_transf_9"/>
    <property type="match status" value="1"/>
</dbReference>
<dbReference type="OrthoDB" id="9815163at2"/>
<evidence type="ECO:0000313" key="2">
    <source>
        <dbReference type="EMBL" id="RVV98629.1"/>
    </source>
</evidence>
<organism evidence="2 3">
    <name type="scientific">Mesobaculum littorinae</name>
    <dbReference type="NCBI Taxonomy" id="2486419"/>
    <lineage>
        <taxon>Bacteria</taxon>
        <taxon>Pseudomonadati</taxon>
        <taxon>Pseudomonadota</taxon>
        <taxon>Alphaproteobacteria</taxon>
        <taxon>Rhodobacterales</taxon>
        <taxon>Roseobacteraceae</taxon>
        <taxon>Mesobaculum</taxon>
    </lineage>
</organism>
<proteinExistence type="predicted"/>
<evidence type="ECO:0000313" key="3">
    <source>
        <dbReference type="Proteomes" id="UP000285908"/>
    </source>
</evidence>
<evidence type="ECO:0000259" key="1">
    <source>
        <dbReference type="Pfam" id="PF04248"/>
    </source>
</evidence>